<comment type="caution">
    <text evidence="3">The sequence shown here is derived from an EMBL/GenBank/DDBJ whole genome shotgun (WGS) entry which is preliminary data.</text>
</comment>
<evidence type="ECO:0000256" key="2">
    <source>
        <dbReference type="SAM" id="Phobius"/>
    </source>
</evidence>
<evidence type="ECO:0000313" key="3">
    <source>
        <dbReference type="EMBL" id="MBK9296859.1"/>
    </source>
</evidence>
<evidence type="ECO:0000256" key="1">
    <source>
        <dbReference type="SAM" id="MobiDB-lite"/>
    </source>
</evidence>
<proteinExistence type="predicted"/>
<feature type="transmembrane region" description="Helical" evidence="2">
    <location>
        <begin position="58"/>
        <end position="76"/>
    </location>
</feature>
<name>A0A936NBZ2_9ACTN</name>
<sequence>MDDTTPALSPATRPSTDEAPSPAPAGHSRLRAWAFRAAFGAAAWGAMVGIWGVGPWRAVIAVIAIGLLLFPGIAMARSVATPLPPPPDPGTLRKVKLVYRCSLCSTEVRMTAALEEDPEPPRHCMEDMDLITPKE</sequence>
<dbReference type="Proteomes" id="UP000727993">
    <property type="component" value="Unassembled WGS sequence"/>
</dbReference>
<accession>A0A936NBZ2</accession>
<protein>
    <submittedName>
        <fullName evidence="3">Uncharacterized protein</fullName>
    </submittedName>
</protein>
<gene>
    <name evidence="3" type="ORF">IPN02_08485</name>
</gene>
<dbReference type="EMBL" id="JADJZA010000006">
    <property type="protein sequence ID" value="MBK9296859.1"/>
    <property type="molecule type" value="Genomic_DNA"/>
</dbReference>
<keyword evidence="2" id="KW-0812">Transmembrane</keyword>
<keyword evidence="2" id="KW-0472">Membrane</keyword>
<feature type="region of interest" description="Disordered" evidence="1">
    <location>
        <begin position="1"/>
        <end position="25"/>
    </location>
</feature>
<feature type="transmembrane region" description="Helical" evidence="2">
    <location>
        <begin position="33"/>
        <end position="52"/>
    </location>
</feature>
<organism evidence="3 4">
    <name type="scientific">Candidatus Neomicrothrix subdominans</name>
    <dbReference type="NCBI Taxonomy" id="2954438"/>
    <lineage>
        <taxon>Bacteria</taxon>
        <taxon>Bacillati</taxon>
        <taxon>Actinomycetota</taxon>
        <taxon>Acidimicrobiia</taxon>
        <taxon>Acidimicrobiales</taxon>
        <taxon>Microthrixaceae</taxon>
        <taxon>Candidatus Neomicrothrix</taxon>
    </lineage>
</organism>
<dbReference type="AlphaFoldDB" id="A0A936NBZ2"/>
<evidence type="ECO:0000313" key="4">
    <source>
        <dbReference type="Proteomes" id="UP000727993"/>
    </source>
</evidence>
<reference evidence="3 4" key="1">
    <citation type="submission" date="2020-10" db="EMBL/GenBank/DDBJ databases">
        <title>Connecting structure to function with the recovery of over 1000 high-quality activated sludge metagenome-assembled genomes encoding full-length rRNA genes using long-read sequencing.</title>
        <authorList>
            <person name="Singleton C.M."/>
            <person name="Petriglieri F."/>
            <person name="Kristensen J.M."/>
            <person name="Kirkegaard R.H."/>
            <person name="Michaelsen T.Y."/>
            <person name="Andersen M.H."/>
            <person name="Karst S.M."/>
            <person name="Dueholm M.S."/>
            <person name="Nielsen P.H."/>
            <person name="Albertsen M."/>
        </authorList>
    </citation>
    <scope>NUCLEOTIDE SEQUENCE [LARGE SCALE GENOMIC DNA]</scope>
    <source>
        <strain evidence="3">Lyne_18-Q3-R50-59_MAXAC.006</strain>
    </source>
</reference>
<keyword evidence="2" id="KW-1133">Transmembrane helix</keyword>